<sequence length="138" mass="15076">MVVMYKLSLLFLLITFGAVSYSFSQGTATGCLLPNNSVYGNDFMGNATYYETSAPVTTLSNNYCYWTPSSTGVSCSVCTSYTYVWPWGYFPSGCTTGVKGTFSMVACPIDDHAIIMTVFTAFIAMGIIRRKNTGMNIE</sequence>
<keyword evidence="4" id="KW-1185">Reference proteome</keyword>
<evidence type="ECO:0000256" key="2">
    <source>
        <dbReference type="SAM" id="SignalP"/>
    </source>
</evidence>
<accession>A0A1G6X574</accession>
<dbReference type="AlphaFoldDB" id="A0A1G6X574"/>
<dbReference type="EMBL" id="FMZH01000007">
    <property type="protein sequence ID" value="SDD73261.1"/>
    <property type="molecule type" value="Genomic_DNA"/>
</dbReference>
<dbReference type="PROSITE" id="PS51257">
    <property type="entry name" value="PROKAR_LIPOPROTEIN"/>
    <property type="match status" value="1"/>
</dbReference>
<dbReference type="STRING" id="390242.SAMN04488024_107225"/>
<keyword evidence="2" id="KW-0732">Signal</keyword>
<keyword evidence="1" id="KW-0812">Transmembrane</keyword>
<evidence type="ECO:0000313" key="4">
    <source>
        <dbReference type="Proteomes" id="UP000199455"/>
    </source>
</evidence>
<evidence type="ECO:0000256" key="1">
    <source>
        <dbReference type="SAM" id="Phobius"/>
    </source>
</evidence>
<name>A0A1G6X574_9SPHI</name>
<reference evidence="4" key="1">
    <citation type="submission" date="2016-10" db="EMBL/GenBank/DDBJ databases">
        <authorList>
            <person name="Varghese N."/>
            <person name="Submissions S."/>
        </authorList>
    </citation>
    <scope>NUCLEOTIDE SEQUENCE [LARGE SCALE GENOMIC DNA]</scope>
    <source>
        <strain evidence="4">DSM 18609</strain>
    </source>
</reference>
<proteinExistence type="predicted"/>
<protein>
    <submittedName>
        <fullName evidence="3">Uncharacterized protein</fullName>
    </submittedName>
</protein>
<feature type="transmembrane region" description="Helical" evidence="1">
    <location>
        <begin position="112"/>
        <end position="128"/>
    </location>
</feature>
<gene>
    <name evidence="3" type="ORF">SAMN04488024_107225</name>
</gene>
<evidence type="ECO:0000313" key="3">
    <source>
        <dbReference type="EMBL" id="SDD73261.1"/>
    </source>
</evidence>
<keyword evidence="1" id="KW-0472">Membrane</keyword>
<dbReference type="Proteomes" id="UP000199455">
    <property type="component" value="Unassembled WGS sequence"/>
</dbReference>
<organism evidence="3 4">
    <name type="scientific">Pedobacter soli</name>
    <dbReference type="NCBI Taxonomy" id="390242"/>
    <lineage>
        <taxon>Bacteria</taxon>
        <taxon>Pseudomonadati</taxon>
        <taxon>Bacteroidota</taxon>
        <taxon>Sphingobacteriia</taxon>
        <taxon>Sphingobacteriales</taxon>
        <taxon>Sphingobacteriaceae</taxon>
        <taxon>Pedobacter</taxon>
    </lineage>
</organism>
<feature type="chain" id="PRO_5011591482" evidence="2">
    <location>
        <begin position="25"/>
        <end position="138"/>
    </location>
</feature>
<feature type="signal peptide" evidence="2">
    <location>
        <begin position="1"/>
        <end position="24"/>
    </location>
</feature>
<keyword evidence="1" id="KW-1133">Transmembrane helix</keyword>